<comment type="cofactor">
    <cofactor evidence="6">
        <name>Mg(2+)</name>
        <dbReference type="ChEBI" id="CHEBI:18420"/>
    </cofactor>
</comment>
<dbReference type="SUPFAM" id="SSF140356">
    <property type="entry name" value="PPK N-terminal domain-like"/>
    <property type="match status" value="1"/>
</dbReference>
<dbReference type="SUPFAM" id="SSF143724">
    <property type="entry name" value="PHP14-like"/>
    <property type="match status" value="1"/>
</dbReference>
<keyword evidence="6" id="KW-0460">Magnesium</keyword>
<comment type="similarity">
    <text evidence="6 7">Belongs to the polyphosphate kinase 1 (PPK1) family.</text>
</comment>
<dbReference type="AlphaFoldDB" id="A0A7W5ZMK9"/>
<dbReference type="PANTHER" id="PTHR30218:SF0">
    <property type="entry name" value="POLYPHOSPHATE KINASE"/>
    <property type="match status" value="1"/>
</dbReference>
<feature type="domain" description="Polyphosphate kinase C-terminal" evidence="11">
    <location>
        <begin position="542"/>
        <end position="707"/>
    </location>
</feature>
<evidence type="ECO:0000256" key="7">
    <source>
        <dbReference type="RuleBase" id="RU003800"/>
    </source>
</evidence>
<dbReference type="NCBIfam" id="NF003917">
    <property type="entry name" value="PRK05443.1-1"/>
    <property type="match status" value="1"/>
</dbReference>
<dbReference type="GO" id="GO:0005524">
    <property type="term" value="F:ATP binding"/>
    <property type="evidence" value="ECO:0007669"/>
    <property type="project" value="UniProtKB-KW"/>
</dbReference>
<dbReference type="PIRSF" id="PIRSF015589">
    <property type="entry name" value="PP_kinase"/>
    <property type="match status" value="1"/>
</dbReference>
<feature type="binding site" evidence="6">
    <location>
        <position position="444"/>
    </location>
    <ligand>
        <name>Mg(2+)</name>
        <dbReference type="ChEBI" id="CHEBI:18420"/>
    </ligand>
</feature>
<dbReference type="NCBIfam" id="NF003921">
    <property type="entry name" value="PRK05443.2-2"/>
    <property type="match status" value="1"/>
</dbReference>
<dbReference type="GO" id="GO:0008976">
    <property type="term" value="F:polyphosphate kinase activity"/>
    <property type="evidence" value="ECO:0007669"/>
    <property type="project" value="UniProtKB-UniRule"/>
</dbReference>
<dbReference type="Pfam" id="PF13089">
    <property type="entry name" value="PP_kinase_N"/>
    <property type="match status" value="1"/>
</dbReference>
<accession>A0A7W5ZMK9</accession>
<evidence type="ECO:0000259" key="11">
    <source>
        <dbReference type="Pfam" id="PF13090"/>
    </source>
</evidence>
<feature type="binding site" evidence="6">
    <location>
        <position position="507"/>
    </location>
    <ligand>
        <name>ATP</name>
        <dbReference type="ChEBI" id="CHEBI:30616"/>
    </ligand>
</feature>
<keyword evidence="2 6" id="KW-0808">Transferase</keyword>
<evidence type="ECO:0000256" key="4">
    <source>
        <dbReference type="ARBA" id="ARBA00022777"/>
    </source>
</evidence>
<evidence type="ECO:0000256" key="3">
    <source>
        <dbReference type="ARBA" id="ARBA00022741"/>
    </source>
</evidence>
<feature type="compositionally biased region" description="Basic and acidic residues" evidence="8">
    <location>
        <begin position="1"/>
        <end position="12"/>
    </location>
</feature>
<dbReference type="InterPro" id="IPR041108">
    <property type="entry name" value="PP_kinase_C_1"/>
</dbReference>
<comment type="caution">
    <text evidence="13">The sequence shown here is derived from an EMBL/GenBank/DDBJ whole genome shotgun (WGS) entry which is preliminary data.</text>
</comment>
<evidence type="ECO:0000313" key="14">
    <source>
        <dbReference type="Proteomes" id="UP000541352"/>
    </source>
</evidence>
<dbReference type="Pfam" id="PF02503">
    <property type="entry name" value="PP_kinase"/>
    <property type="match status" value="1"/>
</dbReference>
<keyword evidence="3 6" id="KW-0547">Nucleotide-binding</keyword>
<dbReference type="Gene3D" id="3.30.870.10">
    <property type="entry name" value="Endonuclease Chain A"/>
    <property type="match status" value="2"/>
</dbReference>
<evidence type="ECO:0000259" key="12">
    <source>
        <dbReference type="Pfam" id="PF17941"/>
    </source>
</evidence>
<sequence>MFSFGRDRREPKVGGQIAEDQDRFSRSVERVSQTIEQSNFISRDLSWLQFNFRVLDQARSSRRTLFERMKFLAISDSNLDEFFTIRVGSLYNYLDYGKERVDYSGLREIPFRKALMSAIHKFTEAQDEVFEKQLMPLFAEHKLRIGGCVDLDEVEKQEVGKYFDRTIYPMLTPMLFDYTHTFPVLLAKTLIFAVITNSHEKGKGDEENRRISFVQIPVNLRRFYTIERKNGEFLFIPIEEIIRHELHKLYRNVEITDMHLFRIVRNGDFSIEENDDDESDFLDEVKQKLKTRRLGRVVRMEVEKGMTDWLLNLLKKRWEFDDYNVFTCNHLLDFTCLWQIIKHPEFAELTPPPPSAVPPLGLEPGQILDDIFETIKEGDVMLHHPYNNFEPVLKMLENAAEDPQVLAIKLTIYRLAKKSRITAALLKAAENGKHVSVLFEVKARFDEENNMREAERLQKAGCFVIYGITRFKTHTKLLQIVRAEEQGVISYSHLASGNYNEETAKLYTDIGLLTCDEVYNRDITEFFNVITGHSLPNDYQYLLTAPRDMRKQIVKLIRREAENAAQGLSSGICIKINSLEDKSTIEELYKASQAGVPIRLIVRGICCLRPGRAGLSENITVRSIVGDFLEHTRVFYFHNNGKPKVYGGSADVMVRSFDRRIESMFEFVNPRVKQQAIHILDYNFRDNVNAYELQEDGNYIKCEDEKGEVFNIHERFFHVTLEEVMATRLFVKEDAALLEKQKQEATNIPAATETGEE</sequence>
<feature type="region of interest" description="Disordered" evidence="8">
    <location>
        <begin position="1"/>
        <end position="21"/>
    </location>
</feature>
<feature type="binding site" evidence="6">
    <location>
        <position position="414"/>
    </location>
    <ligand>
        <name>Mg(2+)</name>
        <dbReference type="ChEBI" id="CHEBI:18420"/>
    </ligand>
</feature>
<dbReference type="Gene3D" id="1.20.58.310">
    <property type="entry name" value="Polyphosphate kinase N-terminal domain"/>
    <property type="match status" value="1"/>
</dbReference>
<dbReference type="InterPro" id="IPR025198">
    <property type="entry name" value="PPK_N_dom"/>
</dbReference>
<comment type="catalytic activity">
    <reaction evidence="6 7">
        <text>[phosphate](n) + ATP = [phosphate](n+1) + ADP</text>
        <dbReference type="Rhea" id="RHEA:19573"/>
        <dbReference type="Rhea" id="RHEA-COMP:9859"/>
        <dbReference type="Rhea" id="RHEA-COMP:14280"/>
        <dbReference type="ChEBI" id="CHEBI:16838"/>
        <dbReference type="ChEBI" id="CHEBI:30616"/>
        <dbReference type="ChEBI" id="CHEBI:456216"/>
        <dbReference type="EC" id="2.7.4.1"/>
    </reaction>
</comment>
<dbReference type="GO" id="GO:0006799">
    <property type="term" value="P:polyphosphate biosynthetic process"/>
    <property type="evidence" value="ECO:0007669"/>
    <property type="project" value="UniProtKB-UniRule"/>
</dbReference>
<dbReference type="RefSeq" id="WP_183977002.1">
    <property type="nucleotide sequence ID" value="NZ_JACIBY010000009.1"/>
</dbReference>
<dbReference type="SUPFAM" id="SSF56024">
    <property type="entry name" value="Phospholipase D/nuclease"/>
    <property type="match status" value="2"/>
</dbReference>
<comment type="PTM">
    <text evidence="6 7">An intermediate of this reaction is the autophosphorylated ppk in which a phosphate is covalently linked to a histidine residue through a N-P bond.</text>
</comment>
<keyword evidence="14" id="KW-1185">Reference proteome</keyword>
<feature type="domain" description="Polyphosphate kinase C-terminal" evidence="12">
    <location>
        <begin position="370"/>
        <end position="534"/>
    </location>
</feature>
<feature type="domain" description="Polyphosphate kinase N-terminal" evidence="10">
    <location>
        <begin position="40"/>
        <end position="145"/>
    </location>
</feature>
<feature type="binding site" evidence="6">
    <location>
        <position position="631"/>
    </location>
    <ligand>
        <name>ATP</name>
        <dbReference type="ChEBI" id="CHEBI:30616"/>
    </ligand>
</feature>
<protein>
    <recommendedName>
        <fullName evidence="6 7">Polyphosphate kinase</fullName>
        <ecNumber evidence="6 7">2.7.4.1</ecNumber>
    </recommendedName>
    <alternativeName>
        <fullName evidence="6">ATP-polyphosphate phosphotransferase</fullName>
    </alternativeName>
    <alternativeName>
        <fullName evidence="6">Polyphosphoric acid kinase</fullName>
    </alternativeName>
</protein>
<keyword evidence="4 6" id="KW-0418">Kinase</keyword>
<keyword evidence="1 6" id="KW-0597">Phosphoprotein</keyword>
<evidence type="ECO:0000259" key="10">
    <source>
        <dbReference type="Pfam" id="PF13089"/>
    </source>
</evidence>
<evidence type="ECO:0000256" key="5">
    <source>
        <dbReference type="ARBA" id="ARBA00022840"/>
    </source>
</evidence>
<name>A0A7W5ZMK9_9BACT</name>
<organism evidence="13 14">
    <name type="scientific">Runella defluvii</name>
    <dbReference type="NCBI Taxonomy" id="370973"/>
    <lineage>
        <taxon>Bacteria</taxon>
        <taxon>Pseudomonadati</taxon>
        <taxon>Bacteroidota</taxon>
        <taxon>Cytophagia</taxon>
        <taxon>Cytophagales</taxon>
        <taxon>Spirosomataceae</taxon>
        <taxon>Runella</taxon>
    </lineage>
</organism>
<dbReference type="EMBL" id="JACIBY010000009">
    <property type="protein sequence ID" value="MBB3840187.1"/>
    <property type="molecule type" value="Genomic_DNA"/>
</dbReference>
<feature type="binding site" evidence="6">
    <location>
        <position position="603"/>
    </location>
    <ligand>
        <name>ATP</name>
        <dbReference type="ChEBI" id="CHEBI:30616"/>
    </ligand>
</feature>
<dbReference type="HAMAP" id="MF_00347">
    <property type="entry name" value="Polyphosphate_kinase"/>
    <property type="match status" value="1"/>
</dbReference>
<evidence type="ECO:0000313" key="13">
    <source>
        <dbReference type="EMBL" id="MBB3840187.1"/>
    </source>
</evidence>
<dbReference type="EC" id="2.7.4.1" evidence="6 7"/>
<comment type="function">
    <text evidence="6 7">Catalyzes the reversible transfer of the terminal phosphate of ATP to form a long-chain polyphosphate (polyP).</text>
</comment>
<feature type="domain" description="Polyphosphate kinase middle" evidence="9">
    <location>
        <begin position="155"/>
        <end position="340"/>
    </location>
</feature>
<dbReference type="PANTHER" id="PTHR30218">
    <property type="entry name" value="POLYPHOSPHATE KINASE"/>
    <property type="match status" value="1"/>
</dbReference>
<dbReference type="InterPro" id="IPR036830">
    <property type="entry name" value="PP_kinase_middle_dom_sf"/>
</dbReference>
<keyword evidence="6" id="KW-0479">Metal-binding</keyword>
<evidence type="ECO:0000256" key="6">
    <source>
        <dbReference type="HAMAP-Rule" id="MF_00347"/>
    </source>
</evidence>
<dbReference type="Proteomes" id="UP000541352">
    <property type="component" value="Unassembled WGS sequence"/>
</dbReference>
<evidence type="ECO:0000256" key="1">
    <source>
        <dbReference type="ARBA" id="ARBA00022553"/>
    </source>
</evidence>
<dbReference type="Pfam" id="PF13090">
    <property type="entry name" value="PP_kinase_C"/>
    <property type="match status" value="1"/>
</dbReference>
<keyword evidence="5 6" id="KW-0067">ATP-binding</keyword>
<reference evidence="13 14" key="1">
    <citation type="submission" date="2020-08" db="EMBL/GenBank/DDBJ databases">
        <title>Genomic Encyclopedia of Type Strains, Phase IV (KMG-IV): sequencing the most valuable type-strain genomes for metagenomic binning, comparative biology and taxonomic classification.</title>
        <authorList>
            <person name="Goeker M."/>
        </authorList>
    </citation>
    <scope>NUCLEOTIDE SEQUENCE [LARGE SCALE GENOMIC DNA]</scope>
    <source>
        <strain evidence="13 14">DSM 17976</strain>
    </source>
</reference>
<dbReference type="GO" id="GO:0009358">
    <property type="term" value="C:polyphosphate kinase complex"/>
    <property type="evidence" value="ECO:0007669"/>
    <property type="project" value="InterPro"/>
</dbReference>
<dbReference type="InterPro" id="IPR024953">
    <property type="entry name" value="PP_kinase_middle"/>
</dbReference>
<feature type="active site" description="Phosphohistidine intermediate" evidence="6">
    <location>
        <position position="474"/>
    </location>
</feature>
<dbReference type="InterPro" id="IPR036832">
    <property type="entry name" value="PPK_N_dom_sf"/>
</dbReference>
<feature type="binding site" evidence="6">
    <location>
        <position position="78"/>
    </location>
    <ligand>
        <name>ATP</name>
        <dbReference type="ChEBI" id="CHEBI:30616"/>
    </ligand>
</feature>
<evidence type="ECO:0000259" key="9">
    <source>
        <dbReference type="Pfam" id="PF02503"/>
    </source>
</evidence>
<dbReference type="InterPro" id="IPR025200">
    <property type="entry name" value="PPK_C_dom2"/>
</dbReference>
<dbReference type="Gene3D" id="3.30.1840.10">
    <property type="entry name" value="Polyphosphate kinase middle domain"/>
    <property type="match status" value="1"/>
</dbReference>
<evidence type="ECO:0000256" key="2">
    <source>
        <dbReference type="ARBA" id="ARBA00022679"/>
    </source>
</evidence>
<dbReference type="CDD" id="cd09168">
    <property type="entry name" value="PLDc_PaPPK1_C2_like"/>
    <property type="match status" value="1"/>
</dbReference>
<evidence type="ECO:0000256" key="8">
    <source>
        <dbReference type="SAM" id="MobiDB-lite"/>
    </source>
</evidence>
<proteinExistence type="inferred from homology"/>
<gene>
    <name evidence="6" type="primary">ppk</name>
    <name evidence="13" type="ORF">FHS57_004200</name>
</gene>
<dbReference type="Pfam" id="PF17941">
    <property type="entry name" value="PP_kinase_C_1"/>
    <property type="match status" value="1"/>
</dbReference>
<dbReference type="NCBIfam" id="TIGR03705">
    <property type="entry name" value="poly_P_kin"/>
    <property type="match status" value="1"/>
</dbReference>
<dbReference type="GO" id="GO:0046872">
    <property type="term" value="F:metal ion binding"/>
    <property type="evidence" value="ECO:0007669"/>
    <property type="project" value="UniProtKB-KW"/>
</dbReference>
<dbReference type="InterPro" id="IPR003414">
    <property type="entry name" value="PP_kinase"/>
</dbReference>